<reference evidence="3 4" key="1">
    <citation type="journal article" date="2014" name="Mol. Biol. Evol.">
        <title>Massive expansion of Ubiquitination-related gene families within the Chlamydiae.</title>
        <authorList>
            <person name="Domman D."/>
            <person name="Collingro A."/>
            <person name="Lagkouvardos I."/>
            <person name="Gehre L."/>
            <person name="Weinmaier T."/>
            <person name="Rattei T."/>
            <person name="Subtil A."/>
            <person name="Horn M."/>
        </authorList>
    </citation>
    <scope>NUCLEOTIDE SEQUENCE [LARGE SCALE GENOMIC DNA]</scope>
    <source>
        <strain evidence="3 4">EI2</strain>
    </source>
</reference>
<dbReference type="Proteomes" id="UP000031465">
    <property type="component" value="Unassembled WGS sequence"/>
</dbReference>
<keyword evidence="1" id="KW-0732">Signal</keyword>
<feature type="domain" description="Solute-binding protein family 3/N-terminal" evidence="2">
    <location>
        <begin position="51"/>
        <end position="272"/>
    </location>
</feature>
<dbReference type="AlphaFoldDB" id="A0A0C1K522"/>
<comment type="caution">
    <text evidence="3">The sequence shown here is derived from an EMBL/GenBank/DDBJ whole genome shotgun (WGS) entry which is preliminary data.</text>
</comment>
<dbReference type="SMART" id="SM00062">
    <property type="entry name" value="PBPb"/>
    <property type="match status" value="1"/>
</dbReference>
<gene>
    <name evidence="3" type="primary">fliY</name>
    <name evidence="3" type="ORF">DB44_AL00910</name>
</gene>
<evidence type="ECO:0000313" key="4">
    <source>
        <dbReference type="Proteomes" id="UP000031465"/>
    </source>
</evidence>
<dbReference type="CDD" id="cd13530">
    <property type="entry name" value="PBP2_peptides_like"/>
    <property type="match status" value="1"/>
</dbReference>
<organism evidence="3 4">
    <name type="scientific">Candidatus Protochlamydia amoebophila</name>
    <dbReference type="NCBI Taxonomy" id="362787"/>
    <lineage>
        <taxon>Bacteria</taxon>
        <taxon>Pseudomonadati</taxon>
        <taxon>Chlamydiota</taxon>
        <taxon>Chlamydiia</taxon>
        <taxon>Parachlamydiales</taxon>
        <taxon>Parachlamydiaceae</taxon>
        <taxon>Candidatus Protochlamydia</taxon>
    </lineage>
</organism>
<sequence length="280" mass="31777">MFMFDFSKLKDKISQFFASAKRLYWLALAIVLILIFSLMRGCSSSDLTKSTYSIGQDTQWSTIDVMNKERQLSAFNLDLLTSIAKEEGTPFSLQSTPRNFLMRRLESGDLDGIISSLSPTPINQSLYAFSEPYFPLGPVLIISSQSPLKGWNEKAIKLIGIQSGTSDKLNLEKDPTIQLRLYDNILNALADLDDRRIDGAIFPAIPAYVYTQTFYEGKLKIVTAPLTNESLRLVALKTENGQELIKLFNRGLKKIRDNNTYQQLLDRWGFLNVEKMDHQP</sequence>
<accession>A0A0C1K522</accession>
<dbReference type="SUPFAM" id="SSF53850">
    <property type="entry name" value="Periplasmic binding protein-like II"/>
    <property type="match status" value="1"/>
</dbReference>
<dbReference type="Gene3D" id="3.40.190.10">
    <property type="entry name" value="Periplasmic binding protein-like II"/>
    <property type="match status" value="2"/>
</dbReference>
<dbReference type="EMBL" id="JSAN01000011">
    <property type="protein sequence ID" value="KIC74397.1"/>
    <property type="molecule type" value="Genomic_DNA"/>
</dbReference>
<dbReference type="InterPro" id="IPR001638">
    <property type="entry name" value="Solute-binding_3/MltF_N"/>
</dbReference>
<dbReference type="Pfam" id="PF00497">
    <property type="entry name" value="SBP_bac_3"/>
    <property type="match status" value="1"/>
</dbReference>
<proteinExistence type="predicted"/>
<name>A0A0C1K522_9BACT</name>
<dbReference type="PANTHER" id="PTHR35936">
    <property type="entry name" value="MEMBRANE-BOUND LYTIC MUREIN TRANSGLYCOSYLASE F"/>
    <property type="match status" value="1"/>
</dbReference>
<evidence type="ECO:0000259" key="2">
    <source>
        <dbReference type="SMART" id="SM00062"/>
    </source>
</evidence>
<evidence type="ECO:0000313" key="3">
    <source>
        <dbReference type="EMBL" id="KIC74397.1"/>
    </source>
</evidence>
<evidence type="ECO:0000256" key="1">
    <source>
        <dbReference type="ARBA" id="ARBA00022729"/>
    </source>
</evidence>
<protein>
    <submittedName>
        <fullName evidence="3">Putative amino acid ABC transporter, periplasmic amino acid-binding protein</fullName>
    </submittedName>
</protein>
<dbReference type="PATRIC" id="fig|362787.3.peg.125"/>